<dbReference type="GO" id="GO:0005524">
    <property type="term" value="F:ATP binding"/>
    <property type="evidence" value="ECO:0007669"/>
    <property type="project" value="UniProtKB-KW"/>
</dbReference>
<dbReference type="InterPro" id="IPR008266">
    <property type="entry name" value="Tyr_kinase_AS"/>
</dbReference>
<protein>
    <submittedName>
        <fullName evidence="7">Kinase-like protein</fullName>
    </submittedName>
</protein>
<evidence type="ECO:0000256" key="1">
    <source>
        <dbReference type="ARBA" id="ARBA00022527"/>
    </source>
</evidence>
<organism evidence="7 8">
    <name type="scientific">Gonapodya prolifera (strain JEL478)</name>
    <name type="common">Monoblepharis prolifera</name>
    <dbReference type="NCBI Taxonomy" id="1344416"/>
    <lineage>
        <taxon>Eukaryota</taxon>
        <taxon>Fungi</taxon>
        <taxon>Fungi incertae sedis</taxon>
        <taxon>Chytridiomycota</taxon>
        <taxon>Chytridiomycota incertae sedis</taxon>
        <taxon>Monoblepharidomycetes</taxon>
        <taxon>Monoblepharidales</taxon>
        <taxon>Gonapodyaceae</taxon>
        <taxon>Gonapodya</taxon>
    </lineage>
</organism>
<evidence type="ECO:0000256" key="4">
    <source>
        <dbReference type="ARBA" id="ARBA00022777"/>
    </source>
</evidence>
<dbReference type="PROSITE" id="PS00109">
    <property type="entry name" value="PROTEIN_KINASE_TYR"/>
    <property type="match status" value="1"/>
</dbReference>
<dbReference type="STRING" id="1344416.A0A139AH44"/>
<dbReference type="InterPro" id="IPR000719">
    <property type="entry name" value="Prot_kinase_dom"/>
</dbReference>
<evidence type="ECO:0000313" key="7">
    <source>
        <dbReference type="EMBL" id="KXS16142.1"/>
    </source>
</evidence>
<dbReference type="PANTHER" id="PTHR24349">
    <property type="entry name" value="SERINE/THREONINE-PROTEIN KINASE"/>
    <property type="match status" value="1"/>
</dbReference>
<dbReference type="Gene3D" id="1.10.510.10">
    <property type="entry name" value="Transferase(Phosphotransferase) domain 1"/>
    <property type="match status" value="1"/>
</dbReference>
<keyword evidence="4 7" id="KW-0418">Kinase</keyword>
<dbReference type="OrthoDB" id="40902at2759"/>
<dbReference type="GO" id="GO:0004674">
    <property type="term" value="F:protein serine/threonine kinase activity"/>
    <property type="evidence" value="ECO:0007669"/>
    <property type="project" value="UniProtKB-KW"/>
</dbReference>
<keyword evidence="2" id="KW-0808">Transferase</keyword>
<keyword evidence="8" id="KW-1185">Reference proteome</keyword>
<dbReference type="Proteomes" id="UP000070544">
    <property type="component" value="Unassembled WGS sequence"/>
</dbReference>
<dbReference type="InterPro" id="IPR011009">
    <property type="entry name" value="Kinase-like_dom_sf"/>
</dbReference>
<evidence type="ECO:0000259" key="6">
    <source>
        <dbReference type="PROSITE" id="PS50011"/>
    </source>
</evidence>
<dbReference type="SUPFAM" id="SSF56112">
    <property type="entry name" value="Protein kinase-like (PK-like)"/>
    <property type="match status" value="1"/>
</dbReference>
<reference evidence="7 8" key="1">
    <citation type="journal article" date="2015" name="Genome Biol. Evol.">
        <title>Phylogenomic analyses indicate that early fungi evolved digesting cell walls of algal ancestors of land plants.</title>
        <authorList>
            <person name="Chang Y."/>
            <person name="Wang S."/>
            <person name="Sekimoto S."/>
            <person name="Aerts A.L."/>
            <person name="Choi C."/>
            <person name="Clum A."/>
            <person name="LaButti K.M."/>
            <person name="Lindquist E.A."/>
            <person name="Yee Ngan C."/>
            <person name="Ohm R.A."/>
            <person name="Salamov A.A."/>
            <person name="Grigoriev I.V."/>
            <person name="Spatafora J.W."/>
            <person name="Berbee M.L."/>
        </authorList>
    </citation>
    <scope>NUCLEOTIDE SEQUENCE [LARGE SCALE GENOMIC DNA]</scope>
    <source>
        <strain evidence="7 8">JEL478</strain>
    </source>
</reference>
<keyword evidence="1" id="KW-0723">Serine/threonine-protein kinase</keyword>
<dbReference type="EMBL" id="KQ965756">
    <property type="protein sequence ID" value="KXS16142.1"/>
    <property type="molecule type" value="Genomic_DNA"/>
</dbReference>
<dbReference type="Gene3D" id="3.30.200.20">
    <property type="entry name" value="Phosphorylase Kinase, domain 1"/>
    <property type="match status" value="1"/>
</dbReference>
<sequence length="357" mass="39293">MSGIQIADDSTLVTDEFLPPHAILQSMSFFKTALSRLKSLRKKQLRDDDPLSEYEIIKMLGEGAQGRVDLALHRPTGTHVALKRTWKQDGVDGGPTFYDDRTYAQEVEIYHKVDRHPNIVDLLDHWTARDAYYTAFELASGGDVLSRLQGANKKCYSERDAAILVATAANALAFLHAHGIVHRDFRAGNVMFIEKGDDSSLVLVDFGIAGVVSKGRPLVANVGVPLYMAPEVYSGTGYGPLVDAWSLGVFAFNLISGSSPFLDGSDQMRGPKFSGRAWKRVSEECKDFVKRLLTVEQRSRMTTRECLDHTWIGKNVPKEVGSCPSCVSGVLRRPAGLTFFPPPNGAWFTTQVPCPAA</sequence>
<keyword evidence="3" id="KW-0547">Nucleotide-binding</keyword>
<dbReference type="AlphaFoldDB" id="A0A139AH44"/>
<keyword evidence="5" id="KW-0067">ATP-binding</keyword>
<proteinExistence type="predicted"/>
<dbReference type="InterPro" id="IPR050205">
    <property type="entry name" value="CDPK_Ser/Thr_kinases"/>
</dbReference>
<evidence type="ECO:0000256" key="2">
    <source>
        <dbReference type="ARBA" id="ARBA00022679"/>
    </source>
</evidence>
<gene>
    <name evidence="7" type="ORF">M427DRAFT_301820</name>
</gene>
<evidence type="ECO:0000256" key="5">
    <source>
        <dbReference type="ARBA" id="ARBA00022840"/>
    </source>
</evidence>
<evidence type="ECO:0000256" key="3">
    <source>
        <dbReference type="ARBA" id="ARBA00022741"/>
    </source>
</evidence>
<evidence type="ECO:0000313" key="8">
    <source>
        <dbReference type="Proteomes" id="UP000070544"/>
    </source>
</evidence>
<accession>A0A139AH44</accession>
<dbReference type="Pfam" id="PF00069">
    <property type="entry name" value="Pkinase"/>
    <property type="match status" value="1"/>
</dbReference>
<feature type="domain" description="Protein kinase" evidence="6">
    <location>
        <begin position="54"/>
        <end position="312"/>
    </location>
</feature>
<dbReference type="PROSITE" id="PS50011">
    <property type="entry name" value="PROTEIN_KINASE_DOM"/>
    <property type="match status" value="1"/>
</dbReference>
<name>A0A139AH44_GONPJ</name>